<keyword evidence="8" id="KW-1185">Reference proteome</keyword>
<comment type="similarity">
    <text evidence="1 5">Belongs to the TUBGCP family.</text>
</comment>
<keyword evidence="2 5" id="KW-0963">Cytoplasm</keyword>
<dbReference type="GO" id="GO:0007020">
    <property type="term" value="P:microtubule nucleation"/>
    <property type="evidence" value="ECO:0007669"/>
    <property type="project" value="InterPro"/>
</dbReference>
<dbReference type="GO" id="GO:0051225">
    <property type="term" value="P:spindle assembly"/>
    <property type="evidence" value="ECO:0007669"/>
    <property type="project" value="TreeGrafter"/>
</dbReference>
<evidence type="ECO:0000256" key="5">
    <source>
        <dbReference type="RuleBase" id="RU363050"/>
    </source>
</evidence>
<dbReference type="InterPro" id="IPR007259">
    <property type="entry name" value="GCP"/>
</dbReference>
<reference evidence="7 8" key="2">
    <citation type="journal article" date="2012" name="PLoS Pathog.">
        <title>Diverse lifestyles and strategies of plant pathogenesis encoded in the genomes of eighteen Dothideomycetes fungi.</title>
        <authorList>
            <person name="Ohm R.A."/>
            <person name="Feau N."/>
            <person name="Henrissat B."/>
            <person name="Schoch C.L."/>
            <person name="Horwitz B.A."/>
            <person name="Barry K.W."/>
            <person name="Condon B.J."/>
            <person name="Copeland A.C."/>
            <person name="Dhillon B."/>
            <person name="Glaser F."/>
            <person name="Hesse C.N."/>
            <person name="Kosti I."/>
            <person name="LaButti K."/>
            <person name="Lindquist E.A."/>
            <person name="Lucas S."/>
            <person name="Salamov A.A."/>
            <person name="Bradshaw R.E."/>
            <person name="Ciuffetti L."/>
            <person name="Hamelin R.C."/>
            <person name="Kema G.H.J."/>
            <person name="Lawrence C."/>
            <person name="Scott J.A."/>
            <person name="Spatafora J.W."/>
            <person name="Turgeon B.G."/>
            <person name="de Wit P.J.G.M."/>
            <person name="Zhong S."/>
            <person name="Goodwin S.B."/>
            <person name="Grigoriev I.V."/>
        </authorList>
    </citation>
    <scope>NUCLEOTIDE SEQUENCE [LARGE SCALE GENOMIC DNA]</scope>
    <source>
        <strain evidence="8">NZE10 / CBS 128990</strain>
    </source>
</reference>
<dbReference type="PANTHER" id="PTHR19302">
    <property type="entry name" value="GAMMA TUBULIN COMPLEX PROTEIN"/>
    <property type="match status" value="1"/>
</dbReference>
<evidence type="ECO:0000256" key="2">
    <source>
        <dbReference type="ARBA" id="ARBA00022490"/>
    </source>
</evidence>
<dbReference type="Pfam" id="PF04130">
    <property type="entry name" value="GCP_C_terminal"/>
    <property type="match status" value="1"/>
</dbReference>
<keyword evidence="3 5" id="KW-0493">Microtubule</keyword>
<name>M2YM34_DOTSN</name>
<evidence type="ECO:0000313" key="8">
    <source>
        <dbReference type="Proteomes" id="UP000016933"/>
    </source>
</evidence>
<reference evidence="8" key="1">
    <citation type="journal article" date="2012" name="PLoS Genet.">
        <title>The genomes of the fungal plant pathogens Cladosporium fulvum and Dothistroma septosporum reveal adaptation to different hosts and lifestyles but also signatures of common ancestry.</title>
        <authorList>
            <person name="de Wit P.J.G.M."/>
            <person name="van der Burgt A."/>
            <person name="Oekmen B."/>
            <person name="Stergiopoulos I."/>
            <person name="Abd-Elsalam K.A."/>
            <person name="Aerts A.L."/>
            <person name="Bahkali A.H."/>
            <person name="Beenen H.G."/>
            <person name="Chettri P."/>
            <person name="Cox M.P."/>
            <person name="Datema E."/>
            <person name="de Vries R.P."/>
            <person name="Dhillon B."/>
            <person name="Ganley A.R."/>
            <person name="Griffiths S.A."/>
            <person name="Guo Y."/>
            <person name="Hamelin R.C."/>
            <person name="Henrissat B."/>
            <person name="Kabir M.S."/>
            <person name="Jashni M.K."/>
            <person name="Kema G."/>
            <person name="Klaubauf S."/>
            <person name="Lapidus A."/>
            <person name="Levasseur A."/>
            <person name="Lindquist E."/>
            <person name="Mehrabi R."/>
            <person name="Ohm R.A."/>
            <person name="Owen T.J."/>
            <person name="Salamov A."/>
            <person name="Schwelm A."/>
            <person name="Schijlen E."/>
            <person name="Sun H."/>
            <person name="van den Burg H.A."/>
            <person name="van Ham R.C.H.J."/>
            <person name="Zhang S."/>
            <person name="Goodwin S.B."/>
            <person name="Grigoriev I.V."/>
            <person name="Collemare J."/>
            <person name="Bradshaw R.E."/>
        </authorList>
    </citation>
    <scope>NUCLEOTIDE SEQUENCE [LARGE SCALE GENOMIC DNA]</scope>
    <source>
        <strain evidence="8">NZE10 / CBS 128990</strain>
    </source>
</reference>
<dbReference type="EMBL" id="KB446540">
    <property type="protein sequence ID" value="EME42955.1"/>
    <property type="molecule type" value="Genomic_DNA"/>
</dbReference>
<organism evidence="7 8">
    <name type="scientific">Dothistroma septosporum (strain NZE10 / CBS 128990)</name>
    <name type="common">Red band needle blight fungus</name>
    <name type="synonym">Mycosphaerella pini</name>
    <dbReference type="NCBI Taxonomy" id="675120"/>
    <lineage>
        <taxon>Eukaryota</taxon>
        <taxon>Fungi</taxon>
        <taxon>Dikarya</taxon>
        <taxon>Ascomycota</taxon>
        <taxon>Pezizomycotina</taxon>
        <taxon>Dothideomycetes</taxon>
        <taxon>Dothideomycetidae</taxon>
        <taxon>Mycosphaerellales</taxon>
        <taxon>Mycosphaerellaceae</taxon>
        <taxon>Dothistroma</taxon>
    </lineage>
</organism>
<accession>M2YM34</accession>
<evidence type="ECO:0000256" key="1">
    <source>
        <dbReference type="ARBA" id="ARBA00010337"/>
    </source>
</evidence>
<dbReference type="GO" id="GO:0005874">
    <property type="term" value="C:microtubule"/>
    <property type="evidence" value="ECO:0007669"/>
    <property type="project" value="UniProtKB-KW"/>
</dbReference>
<gene>
    <name evidence="7" type="ORF">DOTSEDRAFT_72396</name>
</gene>
<dbReference type="InterPro" id="IPR040457">
    <property type="entry name" value="GCP_C"/>
</dbReference>
<evidence type="ECO:0000256" key="4">
    <source>
        <dbReference type="ARBA" id="ARBA00023212"/>
    </source>
</evidence>
<feature type="domain" description="Gamma tubulin complex component C-terminal" evidence="6">
    <location>
        <begin position="75"/>
        <end position="281"/>
    </location>
</feature>
<evidence type="ECO:0000313" key="7">
    <source>
        <dbReference type="EMBL" id="EME42955.1"/>
    </source>
</evidence>
<dbReference type="GO" id="GO:0031122">
    <property type="term" value="P:cytoplasmic microtubule organization"/>
    <property type="evidence" value="ECO:0007669"/>
    <property type="project" value="TreeGrafter"/>
</dbReference>
<dbReference type="GO" id="GO:0051321">
    <property type="term" value="P:meiotic cell cycle"/>
    <property type="evidence" value="ECO:0007669"/>
    <property type="project" value="TreeGrafter"/>
</dbReference>
<protein>
    <recommendedName>
        <fullName evidence="5">Spindle pole body component</fullName>
    </recommendedName>
</protein>
<proteinExistence type="inferred from homology"/>
<dbReference type="GO" id="GO:0005816">
    <property type="term" value="C:spindle pole body"/>
    <property type="evidence" value="ECO:0007669"/>
    <property type="project" value="UniProtKB-ARBA"/>
</dbReference>
<comment type="subcellular location">
    <subcellularLocation>
        <location evidence="5">Cytoplasm</location>
        <location evidence="5">Cytoskeleton</location>
        <location evidence="5">Microtubule organizing center</location>
    </subcellularLocation>
</comment>
<sequence>MHSQSMVNISSLLPDFAPLFEDCKAGSLMLFPQLLEDVLKSWIMHMATDCTPLLRFRLHEDYELLQTFRGLPLVYFSADGARFQYFAHVLFDRLRRGPRSWADTFILTESAHDTIGSSPGVFPEHMQITIAEDVLKRSTTSSILQKLSSVGMAYTVAWPIQNVTRSATSAVHSRAFTLLLQISYARSILQSAFFELRAEEPASIALIAMRHRLLCFSNILHDHITTTAAVIHKDMLARMTSAADIDSMAAIWADYEKRLQTGLLLTSSMTPVRDVILDILAMNELLPARRTTELQDQLEKSLPFLVSGLRAISRAGGEPGLEVLAERLDWMTDS</sequence>
<dbReference type="STRING" id="675120.M2YM34"/>
<dbReference type="PANTHER" id="PTHR19302:SF33">
    <property type="entry name" value="GAMMA-TUBULIN COMPLEX COMPONENT 5"/>
    <property type="match status" value="1"/>
</dbReference>
<evidence type="ECO:0000259" key="6">
    <source>
        <dbReference type="Pfam" id="PF04130"/>
    </source>
</evidence>
<dbReference type="InterPro" id="IPR042241">
    <property type="entry name" value="GCP_C_sf"/>
</dbReference>
<dbReference type="Gene3D" id="1.20.120.1900">
    <property type="entry name" value="Gamma-tubulin complex, C-terminal domain"/>
    <property type="match status" value="1"/>
</dbReference>
<dbReference type="eggNOG" id="KOG4344">
    <property type="taxonomic scope" value="Eukaryota"/>
</dbReference>
<dbReference type="GO" id="GO:0000278">
    <property type="term" value="P:mitotic cell cycle"/>
    <property type="evidence" value="ECO:0007669"/>
    <property type="project" value="TreeGrafter"/>
</dbReference>
<dbReference type="GO" id="GO:0000930">
    <property type="term" value="C:gamma-tubulin complex"/>
    <property type="evidence" value="ECO:0007669"/>
    <property type="project" value="TreeGrafter"/>
</dbReference>
<evidence type="ECO:0000256" key="3">
    <source>
        <dbReference type="ARBA" id="ARBA00022701"/>
    </source>
</evidence>
<dbReference type="AlphaFoldDB" id="M2YM34"/>
<dbReference type="OrthoDB" id="66546at2759"/>
<keyword evidence="4 5" id="KW-0206">Cytoskeleton</keyword>
<dbReference type="GO" id="GO:0000922">
    <property type="term" value="C:spindle pole"/>
    <property type="evidence" value="ECO:0007669"/>
    <property type="project" value="InterPro"/>
</dbReference>
<dbReference type="GO" id="GO:0051011">
    <property type="term" value="F:microtubule minus-end binding"/>
    <property type="evidence" value="ECO:0007669"/>
    <property type="project" value="TreeGrafter"/>
</dbReference>
<dbReference type="HOGENOM" id="CLU_831626_0_0_1"/>
<dbReference type="GO" id="GO:0043015">
    <property type="term" value="F:gamma-tubulin binding"/>
    <property type="evidence" value="ECO:0007669"/>
    <property type="project" value="InterPro"/>
</dbReference>
<dbReference type="Proteomes" id="UP000016933">
    <property type="component" value="Unassembled WGS sequence"/>
</dbReference>